<name>A0A7J7KR37_BUGNE</name>
<accession>A0A7J7KR37</accession>
<reference evidence="1" key="1">
    <citation type="submission" date="2020-06" db="EMBL/GenBank/DDBJ databases">
        <title>Draft genome of Bugula neritina, a colonial animal packing powerful symbionts and potential medicines.</title>
        <authorList>
            <person name="Rayko M."/>
        </authorList>
    </citation>
    <scope>NUCLEOTIDE SEQUENCE [LARGE SCALE GENOMIC DNA]</scope>
    <source>
        <strain evidence="1">Kwan_BN1</strain>
    </source>
</reference>
<sequence length="87" mass="10058">MANHIIVIMQCNSIFPMKSFTASTKLLTHDTDPSQYKYTLIRLRCFMYVLDKLRANSLAAKVTLSHENIFNDSKVHKLELIRLNVSD</sequence>
<proteinExistence type="predicted"/>
<dbReference type="AlphaFoldDB" id="A0A7J7KR37"/>
<gene>
    <name evidence="1" type="ORF">EB796_001045</name>
</gene>
<protein>
    <submittedName>
        <fullName evidence="1">Uncharacterized protein</fullName>
    </submittedName>
</protein>
<organism evidence="1 2">
    <name type="scientific">Bugula neritina</name>
    <name type="common">Brown bryozoan</name>
    <name type="synonym">Sertularia neritina</name>
    <dbReference type="NCBI Taxonomy" id="10212"/>
    <lineage>
        <taxon>Eukaryota</taxon>
        <taxon>Metazoa</taxon>
        <taxon>Spiralia</taxon>
        <taxon>Lophotrochozoa</taxon>
        <taxon>Bryozoa</taxon>
        <taxon>Gymnolaemata</taxon>
        <taxon>Cheilostomatida</taxon>
        <taxon>Flustrina</taxon>
        <taxon>Buguloidea</taxon>
        <taxon>Bugulidae</taxon>
        <taxon>Bugula</taxon>
    </lineage>
</organism>
<evidence type="ECO:0000313" key="2">
    <source>
        <dbReference type="Proteomes" id="UP000593567"/>
    </source>
</evidence>
<comment type="caution">
    <text evidence="1">The sequence shown here is derived from an EMBL/GenBank/DDBJ whole genome shotgun (WGS) entry which is preliminary data.</text>
</comment>
<dbReference type="Proteomes" id="UP000593567">
    <property type="component" value="Unassembled WGS sequence"/>
</dbReference>
<dbReference type="EMBL" id="VXIV02000119">
    <property type="protein sequence ID" value="KAF6040632.1"/>
    <property type="molecule type" value="Genomic_DNA"/>
</dbReference>
<evidence type="ECO:0000313" key="1">
    <source>
        <dbReference type="EMBL" id="KAF6040632.1"/>
    </source>
</evidence>
<keyword evidence="2" id="KW-1185">Reference proteome</keyword>